<dbReference type="Proteomes" id="UP000240572">
    <property type="component" value="Unassembled WGS sequence"/>
</dbReference>
<sequence>MINPPFFFATEGFSANTSLFRASASPVCIRPENNRKEGINLVN</sequence>
<accession>A0A2P8D0V9</accession>
<evidence type="ECO:0000313" key="1">
    <source>
        <dbReference type="EMBL" id="PSK90861.1"/>
    </source>
</evidence>
<name>A0A2P8D0V9_9BACT</name>
<gene>
    <name evidence="1" type="ORF">B0I18_107273</name>
</gene>
<comment type="caution">
    <text evidence="1">The sequence shown here is derived from an EMBL/GenBank/DDBJ whole genome shotgun (WGS) entry which is preliminary data.</text>
</comment>
<dbReference type="EMBL" id="PYGD01000007">
    <property type="protein sequence ID" value="PSK90861.1"/>
    <property type="molecule type" value="Genomic_DNA"/>
</dbReference>
<reference evidence="1 2" key="1">
    <citation type="submission" date="2018-03" db="EMBL/GenBank/DDBJ databases">
        <title>Genomic Encyclopedia of Type Strains, Phase III (KMG-III): the genomes of soil and plant-associated and newly described type strains.</title>
        <authorList>
            <person name="Whitman W."/>
        </authorList>
    </citation>
    <scope>NUCLEOTIDE SEQUENCE [LARGE SCALE GENOMIC DNA]</scope>
    <source>
        <strain evidence="1 2">CGMCC 1.12700</strain>
    </source>
</reference>
<organism evidence="1 2">
    <name type="scientific">Taibaiella chishuiensis</name>
    <dbReference type="NCBI Taxonomy" id="1434707"/>
    <lineage>
        <taxon>Bacteria</taxon>
        <taxon>Pseudomonadati</taxon>
        <taxon>Bacteroidota</taxon>
        <taxon>Chitinophagia</taxon>
        <taxon>Chitinophagales</taxon>
        <taxon>Chitinophagaceae</taxon>
        <taxon>Taibaiella</taxon>
    </lineage>
</organism>
<dbReference type="AlphaFoldDB" id="A0A2P8D0V9"/>
<keyword evidence="2" id="KW-1185">Reference proteome</keyword>
<protein>
    <submittedName>
        <fullName evidence="1">Uncharacterized protein</fullName>
    </submittedName>
</protein>
<evidence type="ECO:0000313" key="2">
    <source>
        <dbReference type="Proteomes" id="UP000240572"/>
    </source>
</evidence>
<proteinExistence type="predicted"/>